<feature type="region of interest" description="Disordered" evidence="1">
    <location>
        <begin position="15"/>
        <end position="54"/>
    </location>
</feature>
<proteinExistence type="predicted"/>
<evidence type="ECO:0000256" key="1">
    <source>
        <dbReference type="SAM" id="MobiDB-lite"/>
    </source>
</evidence>
<evidence type="ECO:0000313" key="2">
    <source>
        <dbReference type="EMBL" id="KAK4354927.1"/>
    </source>
</evidence>
<gene>
    <name evidence="2" type="ORF">RND71_027121</name>
</gene>
<organism evidence="2 3">
    <name type="scientific">Anisodus tanguticus</name>
    <dbReference type="NCBI Taxonomy" id="243964"/>
    <lineage>
        <taxon>Eukaryota</taxon>
        <taxon>Viridiplantae</taxon>
        <taxon>Streptophyta</taxon>
        <taxon>Embryophyta</taxon>
        <taxon>Tracheophyta</taxon>
        <taxon>Spermatophyta</taxon>
        <taxon>Magnoliopsida</taxon>
        <taxon>eudicotyledons</taxon>
        <taxon>Gunneridae</taxon>
        <taxon>Pentapetalae</taxon>
        <taxon>asterids</taxon>
        <taxon>lamiids</taxon>
        <taxon>Solanales</taxon>
        <taxon>Solanaceae</taxon>
        <taxon>Solanoideae</taxon>
        <taxon>Hyoscyameae</taxon>
        <taxon>Anisodus</taxon>
    </lineage>
</organism>
<protein>
    <submittedName>
        <fullName evidence="2">Uncharacterized protein</fullName>
    </submittedName>
</protein>
<sequence length="118" mass="13541">MATSIFLSHPLNPFSPLPKHHKIPTPKQTSPISSYHSIKHTLPNNPTTKTPFPPFPNSLFPFPFKPKKQFKPISVGRTQQMKKMKSWLVKIQLNLSYPNKRFHLGFILVVSWCCSLCS</sequence>
<reference evidence="2" key="1">
    <citation type="submission" date="2023-12" db="EMBL/GenBank/DDBJ databases">
        <title>Genome assembly of Anisodus tanguticus.</title>
        <authorList>
            <person name="Wang Y.-J."/>
        </authorList>
    </citation>
    <scope>NUCLEOTIDE SEQUENCE</scope>
    <source>
        <strain evidence="2">KB-2021</strain>
        <tissue evidence="2">Leaf</tissue>
    </source>
</reference>
<keyword evidence="3" id="KW-1185">Reference proteome</keyword>
<evidence type="ECO:0000313" key="3">
    <source>
        <dbReference type="Proteomes" id="UP001291623"/>
    </source>
</evidence>
<dbReference type="EMBL" id="JAVYJV010000014">
    <property type="protein sequence ID" value="KAK4354927.1"/>
    <property type="molecule type" value="Genomic_DNA"/>
</dbReference>
<comment type="caution">
    <text evidence="2">The sequence shown here is derived from an EMBL/GenBank/DDBJ whole genome shotgun (WGS) entry which is preliminary data.</text>
</comment>
<dbReference type="Proteomes" id="UP001291623">
    <property type="component" value="Unassembled WGS sequence"/>
</dbReference>
<name>A0AAE1RPJ4_9SOLA</name>
<accession>A0AAE1RPJ4</accession>
<feature type="compositionally biased region" description="Polar residues" evidence="1">
    <location>
        <begin position="26"/>
        <end position="36"/>
    </location>
</feature>
<dbReference type="AlphaFoldDB" id="A0AAE1RPJ4"/>